<keyword evidence="11" id="KW-1185">Reference proteome</keyword>
<evidence type="ECO:0000256" key="7">
    <source>
        <dbReference type="SAM" id="Coils"/>
    </source>
</evidence>
<dbReference type="Gene3D" id="3.30.2010.10">
    <property type="entry name" value="Metalloproteases ('zincins'), catalytic domain"/>
    <property type="match status" value="1"/>
</dbReference>
<evidence type="ECO:0000256" key="4">
    <source>
        <dbReference type="ARBA" id="ARBA00022801"/>
    </source>
</evidence>
<dbReference type="GO" id="GO:0046872">
    <property type="term" value="F:metal ion binding"/>
    <property type="evidence" value="ECO:0007669"/>
    <property type="project" value="UniProtKB-KW"/>
</dbReference>
<dbReference type="PANTHER" id="PTHR22726:SF1">
    <property type="entry name" value="METALLOENDOPEPTIDASE OMA1, MITOCHONDRIAL"/>
    <property type="match status" value="1"/>
</dbReference>
<name>A0A5C0AUJ6_9BURK</name>
<gene>
    <name evidence="10" type="ORF">FXN63_05655</name>
</gene>
<keyword evidence="6 10" id="KW-0482">Metalloprotease</keyword>
<keyword evidence="4" id="KW-0378">Hydrolase</keyword>
<feature type="signal peptide" evidence="8">
    <location>
        <begin position="1"/>
        <end position="33"/>
    </location>
</feature>
<reference evidence="10 11" key="1">
    <citation type="submission" date="2019-08" db="EMBL/GenBank/DDBJ databases">
        <title>Amphibian skin-associated Pigmentiphaga: genome sequence and occurrence across geography and hosts.</title>
        <authorList>
            <person name="Bletz M.C."/>
            <person name="Bunk B."/>
            <person name="Sproeer C."/>
            <person name="Biwer P."/>
            <person name="Reiter S."/>
            <person name="Rabemananjara F.C.E."/>
            <person name="Schulz S."/>
            <person name="Overmann J."/>
            <person name="Vences M."/>
        </authorList>
    </citation>
    <scope>NUCLEOTIDE SEQUENCE [LARGE SCALE GENOMIC DNA]</scope>
    <source>
        <strain evidence="10 11">Mada1488</strain>
    </source>
</reference>
<keyword evidence="5" id="KW-0862">Zinc</keyword>
<dbReference type="EMBL" id="CP043046">
    <property type="protein sequence ID" value="QEI05386.1"/>
    <property type="molecule type" value="Genomic_DNA"/>
</dbReference>
<dbReference type="InterPro" id="IPR011990">
    <property type="entry name" value="TPR-like_helical_dom_sf"/>
</dbReference>
<dbReference type="GO" id="GO:0004222">
    <property type="term" value="F:metalloendopeptidase activity"/>
    <property type="evidence" value="ECO:0007669"/>
    <property type="project" value="InterPro"/>
</dbReference>
<dbReference type="AlphaFoldDB" id="A0A5C0AUJ6"/>
<dbReference type="InterPro" id="IPR051156">
    <property type="entry name" value="Mito/Outer_Membr_Metalloprot"/>
</dbReference>
<proteinExistence type="predicted"/>
<feature type="chain" id="PRO_5022935656" evidence="8">
    <location>
        <begin position="34"/>
        <end position="500"/>
    </location>
</feature>
<evidence type="ECO:0000259" key="9">
    <source>
        <dbReference type="Pfam" id="PF01435"/>
    </source>
</evidence>
<evidence type="ECO:0000256" key="8">
    <source>
        <dbReference type="SAM" id="SignalP"/>
    </source>
</evidence>
<organism evidence="10 11">
    <name type="scientific">Pigmentiphaga aceris</name>
    <dbReference type="NCBI Taxonomy" id="1940612"/>
    <lineage>
        <taxon>Bacteria</taxon>
        <taxon>Pseudomonadati</taxon>
        <taxon>Pseudomonadota</taxon>
        <taxon>Betaproteobacteria</taxon>
        <taxon>Burkholderiales</taxon>
        <taxon>Alcaligenaceae</taxon>
        <taxon>Pigmentiphaga</taxon>
    </lineage>
</organism>
<evidence type="ECO:0000256" key="3">
    <source>
        <dbReference type="ARBA" id="ARBA00022723"/>
    </source>
</evidence>
<evidence type="ECO:0000256" key="5">
    <source>
        <dbReference type="ARBA" id="ARBA00022833"/>
    </source>
</evidence>
<feature type="domain" description="Peptidase M48" evidence="9">
    <location>
        <begin position="81"/>
        <end position="265"/>
    </location>
</feature>
<keyword evidence="8" id="KW-0732">Signal</keyword>
<dbReference type="InterPro" id="IPR001915">
    <property type="entry name" value="Peptidase_M48"/>
</dbReference>
<dbReference type="GO" id="GO:0016020">
    <property type="term" value="C:membrane"/>
    <property type="evidence" value="ECO:0007669"/>
    <property type="project" value="TreeGrafter"/>
</dbReference>
<evidence type="ECO:0000313" key="10">
    <source>
        <dbReference type="EMBL" id="QEI05386.1"/>
    </source>
</evidence>
<keyword evidence="7" id="KW-0175">Coiled coil</keyword>
<accession>A0A5C0AUJ6</accession>
<protein>
    <submittedName>
        <fullName evidence="10">M48 family metalloprotease</fullName>
    </submittedName>
</protein>
<evidence type="ECO:0000256" key="2">
    <source>
        <dbReference type="ARBA" id="ARBA00022670"/>
    </source>
</evidence>
<sequence length="500" mass="54123">MPSRQTPSLRLRRTVAAALIPLLLATPLAPAFAQPAGLPDLGEMSAQDLSPLLEQRLGRAIMVESRRDPAYIDDLDLRAYLNRIAQKLVAYAPGGGIDIEVFPVRDGSVNAFAMPGGFIGVNAGLVTSTRTESELAGVVAHEIGHVVQRHIARGLSAQKDTMVIMLASLLAALAASQAGGQGPEAALVIGQAMAVDSQMTFSRAAEREADRTGFSMLQGAGFDPAGMVSFFGRMAQMSSLNEGTGQVFARSHPLSLERMSDMQNRARELSASHYVDSIDYLYVRAKLRVLQADGVNALLEAIRALGYQAEESKGTARSAAFYGAAVGWVLRKDAAQAQAAYAKATAGGVEHPMLARLGVEIALLENRPDDAVKLAQAAHARWPDQHSLGLAVAQSLQRANRHEEAIVELNKLASAWSDEPRIYQMLADSHAKLRHLIPEKRNLAEYYRRVGALPAAVEVLQQARIASKDFYEQSSIDAALTDVKREVDDERELLQQFRKN</sequence>
<dbReference type="Pfam" id="PF01435">
    <property type="entry name" value="Peptidase_M48"/>
    <property type="match status" value="1"/>
</dbReference>
<dbReference type="OrthoDB" id="9810445at2"/>
<dbReference type="GO" id="GO:0051603">
    <property type="term" value="P:proteolysis involved in protein catabolic process"/>
    <property type="evidence" value="ECO:0007669"/>
    <property type="project" value="TreeGrafter"/>
</dbReference>
<keyword evidence="3" id="KW-0479">Metal-binding</keyword>
<dbReference type="Proteomes" id="UP000325161">
    <property type="component" value="Chromosome"/>
</dbReference>
<dbReference type="PANTHER" id="PTHR22726">
    <property type="entry name" value="METALLOENDOPEPTIDASE OMA1"/>
    <property type="match status" value="1"/>
</dbReference>
<dbReference type="SUPFAM" id="SSF48452">
    <property type="entry name" value="TPR-like"/>
    <property type="match status" value="1"/>
</dbReference>
<dbReference type="RefSeq" id="WP_148813558.1">
    <property type="nucleotide sequence ID" value="NZ_CP043046.1"/>
</dbReference>
<dbReference type="Gene3D" id="1.25.40.10">
    <property type="entry name" value="Tetratricopeptide repeat domain"/>
    <property type="match status" value="1"/>
</dbReference>
<evidence type="ECO:0000313" key="11">
    <source>
        <dbReference type="Proteomes" id="UP000325161"/>
    </source>
</evidence>
<evidence type="ECO:0000256" key="6">
    <source>
        <dbReference type="ARBA" id="ARBA00023049"/>
    </source>
</evidence>
<evidence type="ECO:0000256" key="1">
    <source>
        <dbReference type="ARBA" id="ARBA00001947"/>
    </source>
</evidence>
<dbReference type="KEGG" id="pacr:FXN63_05655"/>
<keyword evidence="2 10" id="KW-0645">Protease</keyword>
<comment type="cofactor">
    <cofactor evidence="1">
        <name>Zn(2+)</name>
        <dbReference type="ChEBI" id="CHEBI:29105"/>
    </cofactor>
</comment>
<feature type="coiled-coil region" evidence="7">
    <location>
        <begin position="392"/>
        <end position="419"/>
    </location>
</feature>